<keyword evidence="15" id="KW-1185">Reference proteome</keyword>
<gene>
    <name evidence="10" type="primary">secD</name>
    <name evidence="14" type="ordered locus">SL003B_2204</name>
</gene>
<dbReference type="InterPro" id="IPR022646">
    <property type="entry name" value="SecD/SecF_CS"/>
</dbReference>
<feature type="domain" description="Protein export membrane protein SecD/SecF C-terminal" evidence="11">
    <location>
        <begin position="355"/>
        <end position="517"/>
    </location>
</feature>
<dbReference type="PANTHER" id="PTHR30081:SF1">
    <property type="entry name" value="PROTEIN TRANSLOCASE SUBUNIT SECD"/>
    <property type="match status" value="1"/>
</dbReference>
<evidence type="ECO:0000256" key="9">
    <source>
        <dbReference type="ARBA" id="ARBA00023136"/>
    </source>
</evidence>
<comment type="subcellular location">
    <subcellularLocation>
        <location evidence="10">Cell inner membrane</location>
        <topology evidence="10">Multi-pass membrane protein</topology>
    </subcellularLocation>
    <subcellularLocation>
        <location evidence="1">Cell membrane</location>
        <topology evidence="1">Multi-pass membrane protein</topology>
    </subcellularLocation>
</comment>
<feature type="transmembrane region" description="Helical" evidence="10">
    <location>
        <begin position="467"/>
        <end position="489"/>
    </location>
</feature>
<dbReference type="Pfam" id="PF22599">
    <property type="entry name" value="SecDF_P1_head"/>
    <property type="match status" value="1"/>
</dbReference>
<dbReference type="NCBIfam" id="TIGR00916">
    <property type="entry name" value="2A0604s01"/>
    <property type="match status" value="1"/>
</dbReference>
<dbReference type="GO" id="GO:0006605">
    <property type="term" value="P:protein targeting"/>
    <property type="evidence" value="ECO:0007669"/>
    <property type="project" value="UniProtKB-UniRule"/>
</dbReference>
<dbReference type="SUPFAM" id="SSF82866">
    <property type="entry name" value="Multidrug efflux transporter AcrB transmembrane domain"/>
    <property type="match status" value="1"/>
</dbReference>
<protein>
    <recommendedName>
        <fullName evidence="10">Protein translocase subunit SecD</fullName>
    </recommendedName>
</protein>
<evidence type="ECO:0000259" key="13">
    <source>
        <dbReference type="Pfam" id="PF22599"/>
    </source>
</evidence>
<evidence type="ECO:0000313" key="14">
    <source>
        <dbReference type="EMBL" id="ADZ70629.1"/>
    </source>
</evidence>
<feature type="transmembrane region" description="Helical" evidence="10">
    <location>
        <begin position="399"/>
        <end position="419"/>
    </location>
</feature>
<dbReference type="HAMAP" id="MF_01463_B">
    <property type="entry name" value="SecD_B"/>
    <property type="match status" value="1"/>
</dbReference>
<dbReference type="PATRIC" id="fig|991905.3.peg.2259"/>
<dbReference type="Pfam" id="PF02355">
    <property type="entry name" value="SecD_SecF_C"/>
    <property type="match status" value="1"/>
</dbReference>
<keyword evidence="9 10" id="KW-0472">Membrane</keyword>
<comment type="similarity">
    <text evidence="10">Belongs to the SecD/SecF family. SecD subfamily.</text>
</comment>
<dbReference type="InterPro" id="IPR054384">
    <property type="entry name" value="SecDF_P1_head"/>
</dbReference>
<dbReference type="InterPro" id="IPR048634">
    <property type="entry name" value="SecD_SecF_C"/>
</dbReference>
<dbReference type="InterPro" id="IPR001036">
    <property type="entry name" value="Acrflvin-R"/>
</dbReference>
<keyword evidence="6 10" id="KW-0653">Protein transport</keyword>
<evidence type="ECO:0000256" key="3">
    <source>
        <dbReference type="ARBA" id="ARBA00022475"/>
    </source>
</evidence>
<evidence type="ECO:0000256" key="4">
    <source>
        <dbReference type="ARBA" id="ARBA00022519"/>
    </source>
</evidence>
<evidence type="ECO:0000256" key="7">
    <source>
        <dbReference type="ARBA" id="ARBA00022989"/>
    </source>
</evidence>
<accession>F2IZ14</accession>
<comment type="caution">
    <text evidence="10">Lacks conserved residue(s) required for the propagation of feature annotation.</text>
</comment>
<reference evidence="14 15" key="1">
    <citation type="journal article" date="2011" name="J. Bacteriol.">
        <title>Complete genome sequence of Polymorphum gilvum SL003B-26A1T, a crude oil-degrading bacterium from oil-polluted saline soil.</title>
        <authorList>
            <person name="Li S.G."/>
            <person name="Tang Y.Q."/>
            <person name="Nie Y."/>
            <person name="Cai M."/>
            <person name="Wu X.L."/>
        </authorList>
    </citation>
    <scope>NUCLEOTIDE SEQUENCE [LARGE SCALE GENOMIC DNA]</scope>
    <source>
        <strain evidence="15">LMG 25793 / CGMCC 1.9160 / SL003B-26A1</strain>
    </source>
</reference>
<dbReference type="Proteomes" id="UP000008130">
    <property type="component" value="Chromosome"/>
</dbReference>
<dbReference type="HOGENOM" id="CLU_007894_4_3_5"/>
<dbReference type="AlphaFoldDB" id="F2IZ14"/>
<feature type="transmembrane region" description="Helical" evidence="10">
    <location>
        <begin position="425"/>
        <end position="446"/>
    </location>
</feature>
<dbReference type="Gene3D" id="3.30.1360.200">
    <property type="match status" value="1"/>
</dbReference>
<dbReference type="OrthoDB" id="9805019at2"/>
<dbReference type="PRINTS" id="PR00702">
    <property type="entry name" value="ACRIFLAVINRP"/>
</dbReference>
<dbReference type="Gene3D" id="3.30.70.3400">
    <property type="match status" value="1"/>
</dbReference>
<dbReference type="Gene3D" id="1.20.1640.10">
    <property type="entry name" value="Multidrug efflux transporter AcrB transmembrane domain"/>
    <property type="match status" value="1"/>
</dbReference>
<feature type="transmembrane region" description="Helical" evidence="10">
    <location>
        <begin position="501"/>
        <end position="526"/>
    </location>
</feature>
<keyword evidence="7 10" id="KW-1133">Transmembrane helix</keyword>
<dbReference type="STRING" id="991905.SL003B_2204"/>
<comment type="function">
    <text evidence="10">Part of the Sec protein translocase complex. Interacts with the SecYEG preprotein conducting channel. SecDF uses the proton motive force (PMF) to complete protein translocation after the ATP-dependent function of SecA.</text>
</comment>
<comment type="subunit">
    <text evidence="10">Forms a complex with SecF. Part of the essential Sec protein translocation apparatus which comprises SecA, SecYEG and auxiliary proteins SecDF-YajC and YidC.</text>
</comment>
<evidence type="ECO:0000313" key="15">
    <source>
        <dbReference type="Proteomes" id="UP000008130"/>
    </source>
</evidence>
<evidence type="ECO:0000256" key="2">
    <source>
        <dbReference type="ARBA" id="ARBA00022448"/>
    </source>
</evidence>
<evidence type="ECO:0000256" key="8">
    <source>
        <dbReference type="ARBA" id="ARBA00023010"/>
    </source>
</evidence>
<dbReference type="FunFam" id="3.30.1360.200:FF:000002">
    <property type="entry name" value="Preprotein translocase subunit SecD"/>
    <property type="match status" value="1"/>
</dbReference>
<dbReference type="InterPro" id="IPR048631">
    <property type="entry name" value="SecD_1st"/>
</dbReference>
<dbReference type="RefSeq" id="WP_013652947.1">
    <property type="nucleotide sequence ID" value="NC_015259.1"/>
</dbReference>
<evidence type="ECO:0000256" key="1">
    <source>
        <dbReference type="ARBA" id="ARBA00004651"/>
    </source>
</evidence>
<dbReference type="InterPro" id="IPR005791">
    <property type="entry name" value="SecD"/>
</dbReference>
<dbReference type="PANTHER" id="PTHR30081">
    <property type="entry name" value="PROTEIN-EXPORT MEMBRANE PROTEIN SEC"/>
    <property type="match status" value="1"/>
</dbReference>
<dbReference type="InterPro" id="IPR055344">
    <property type="entry name" value="SecD_SecF_C_bact"/>
</dbReference>
<dbReference type="InterPro" id="IPR022813">
    <property type="entry name" value="SecD/SecF_arch_bac"/>
</dbReference>
<dbReference type="GO" id="GO:0015450">
    <property type="term" value="F:protein-transporting ATPase activity"/>
    <property type="evidence" value="ECO:0007669"/>
    <property type="project" value="InterPro"/>
</dbReference>
<dbReference type="eggNOG" id="COG0342">
    <property type="taxonomic scope" value="Bacteria"/>
</dbReference>
<keyword evidence="4 10" id="KW-0997">Cell inner membrane</keyword>
<evidence type="ECO:0000256" key="6">
    <source>
        <dbReference type="ARBA" id="ARBA00022927"/>
    </source>
</evidence>
<evidence type="ECO:0000259" key="11">
    <source>
        <dbReference type="Pfam" id="PF02355"/>
    </source>
</evidence>
<dbReference type="GO" id="GO:0005886">
    <property type="term" value="C:plasma membrane"/>
    <property type="evidence" value="ECO:0007669"/>
    <property type="project" value="UniProtKB-SubCell"/>
</dbReference>
<keyword evidence="8 10" id="KW-0811">Translocation</keyword>
<dbReference type="EMBL" id="CP002568">
    <property type="protein sequence ID" value="ADZ70629.1"/>
    <property type="molecule type" value="Genomic_DNA"/>
</dbReference>
<keyword evidence="3 10" id="KW-1003">Cell membrane</keyword>
<dbReference type="NCBIfam" id="TIGR01129">
    <property type="entry name" value="secD"/>
    <property type="match status" value="1"/>
</dbReference>
<keyword evidence="5 10" id="KW-0812">Transmembrane</keyword>
<evidence type="ECO:0000259" key="12">
    <source>
        <dbReference type="Pfam" id="PF21760"/>
    </source>
</evidence>
<feature type="domain" description="SecDF P1 head subdomain" evidence="13">
    <location>
        <begin position="241"/>
        <end position="353"/>
    </location>
</feature>
<dbReference type="FunFam" id="1.20.1640.10:FF:000004">
    <property type="entry name" value="Protein translocase subunit SecD"/>
    <property type="match status" value="1"/>
</dbReference>
<dbReference type="GO" id="GO:0043952">
    <property type="term" value="P:protein transport by the Sec complex"/>
    <property type="evidence" value="ECO:0007669"/>
    <property type="project" value="UniProtKB-UniRule"/>
</dbReference>
<dbReference type="KEGG" id="pgv:SL003B_2204"/>
<dbReference type="Pfam" id="PF21760">
    <property type="entry name" value="SecD_1st"/>
    <property type="match status" value="1"/>
</dbReference>
<name>F2IZ14_POLGS</name>
<dbReference type="Pfam" id="PF07549">
    <property type="entry name" value="Sec_GG"/>
    <property type="match status" value="1"/>
</dbReference>
<evidence type="ECO:0000256" key="5">
    <source>
        <dbReference type="ARBA" id="ARBA00022692"/>
    </source>
</evidence>
<feature type="transmembrane region" description="Helical" evidence="10">
    <location>
        <begin position="377"/>
        <end position="394"/>
    </location>
</feature>
<evidence type="ECO:0000256" key="10">
    <source>
        <dbReference type="HAMAP-Rule" id="MF_01463"/>
    </source>
</evidence>
<organism evidence="14 15">
    <name type="scientific">Polymorphum gilvum (strain LMG 25793 / CGMCC 1.9160 / SL003B-26A1)</name>
    <dbReference type="NCBI Taxonomy" id="991905"/>
    <lineage>
        <taxon>Bacteria</taxon>
        <taxon>Pseudomonadati</taxon>
        <taxon>Pseudomonadota</taxon>
        <taxon>Alphaproteobacteria</taxon>
        <taxon>Rhodobacterales</taxon>
        <taxon>Paracoccaceae</taxon>
        <taxon>Polymorphum</taxon>
    </lineage>
</organism>
<dbReference type="GO" id="GO:0065002">
    <property type="term" value="P:intracellular protein transmembrane transport"/>
    <property type="evidence" value="ECO:0007669"/>
    <property type="project" value="UniProtKB-UniRule"/>
</dbReference>
<proteinExistence type="inferred from homology"/>
<feature type="domain" description="Protein translocase subunit SecDF P1" evidence="12">
    <location>
        <begin position="164"/>
        <end position="222"/>
    </location>
</feature>
<sequence>MLYFARWKIALIVLVILSGIASTLPNFFSAETLRSWPDWLPKRQMVLGLDLQGGAYLLYEVDKQDYIQKSLTTLVGEIRRKLREDPRIGYTGLGVQGETAQVRIRDLERLSDAERRLRELENPLVSSLFGGQPVNEFAMTVSADGLIRFAFTEDGLDQRMTSIVQQAIEVIRRRVDELGTTEPSIQRQGSDRILVEAPGEQDPERLKGLIGQTAQLTFHMVDMSMSGEEALQGRPPAGTMVLYSVDDPPIPYLLEESPLLGGEDLVDAQVSFDQRTNEPVVNFRFNTSGARKFSVITQQNVGRPFAIVLDDEVISAPVIREPITGGSGQISGSFTVEGANDLAVLLRAGALPAKLTVLEERAIGPGLGADSVEAGKIASLIGTAAVIVFMVLAYGRFGLIADIALLSNIMLIFGALTFLQATLTLPGIAGIVLTIGMAVDANVLIFERIREEVRAGRSAISAIDAGFSRAISTILDANITTLIAALILFQLGSGPVRGFAVTLAIGIFTTVFTAFTFTRLMVALWVRYRRPTRLPI</sequence>
<keyword evidence="2 10" id="KW-0813">Transport</keyword>